<dbReference type="EMBL" id="JBBMEU010000027">
    <property type="protein sequence ID" value="MEQ2422272.1"/>
    <property type="molecule type" value="Genomic_DNA"/>
</dbReference>
<protein>
    <submittedName>
        <fullName evidence="1">Uncharacterized protein</fullName>
    </submittedName>
</protein>
<accession>A0ABV1CVU4</accession>
<evidence type="ECO:0000313" key="2">
    <source>
        <dbReference type="Proteomes" id="UP001433088"/>
    </source>
</evidence>
<organism evidence="1 2">
    <name type="scientific">Megasphaera intestinihominis</name>
    <dbReference type="NCBI Taxonomy" id="3133159"/>
    <lineage>
        <taxon>Bacteria</taxon>
        <taxon>Bacillati</taxon>
        <taxon>Bacillota</taxon>
        <taxon>Negativicutes</taxon>
        <taxon>Veillonellales</taxon>
        <taxon>Veillonellaceae</taxon>
        <taxon>Megasphaera</taxon>
    </lineage>
</organism>
<gene>
    <name evidence="1" type="ORF">WMO23_05940</name>
</gene>
<comment type="caution">
    <text evidence="1">The sequence shown here is derived from an EMBL/GenBank/DDBJ whole genome shotgun (WGS) entry which is preliminary data.</text>
</comment>
<name>A0ABV1CVU4_9FIRM</name>
<proteinExistence type="predicted"/>
<dbReference type="RefSeq" id="WP_349173505.1">
    <property type="nucleotide sequence ID" value="NZ_JBBMEU010000027.1"/>
</dbReference>
<evidence type="ECO:0000313" key="1">
    <source>
        <dbReference type="EMBL" id="MEQ2422272.1"/>
    </source>
</evidence>
<keyword evidence="2" id="KW-1185">Reference proteome</keyword>
<dbReference type="Proteomes" id="UP001433088">
    <property type="component" value="Unassembled WGS sequence"/>
</dbReference>
<sequence>MEFGRFEPWAEYHEDGDYYEFHCLNGFGATVARGQHDELFELNVLRRNRRYPNFWCIYDMPITNDGMNMEYDDVVKALEDISRLADDYDLLHKSFVDHDGNVVFVD</sequence>
<reference evidence="1 2" key="1">
    <citation type="submission" date="2024-03" db="EMBL/GenBank/DDBJ databases">
        <title>Human intestinal bacterial collection.</title>
        <authorList>
            <person name="Pauvert C."/>
            <person name="Hitch T.C.A."/>
            <person name="Clavel T."/>
        </authorList>
    </citation>
    <scope>NUCLEOTIDE SEQUENCE [LARGE SCALE GENOMIC DNA]</scope>
    <source>
        <strain evidence="1 2">CLA-AA-H81</strain>
    </source>
</reference>